<reference evidence="2" key="1">
    <citation type="journal article" date="2002" name="Science">
        <title>The draft genome of Ciona intestinalis: insights into chordate and vertebrate origins.</title>
        <authorList>
            <person name="Dehal P."/>
            <person name="Satou Y."/>
            <person name="Campbell R.K."/>
            <person name="Chapman J."/>
            <person name="Degnan B."/>
            <person name="De Tomaso A."/>
            <person name="Davidson B."/>
            <person name="Di Gregorio A."/>
            <person name="Gelpke M."/>
            <person name="Goodstein D.M."/>
            <person name="Harafuji N."/>
            <person name="Hastings K.E."/>
            <person name="Ho I."/>
            <person name="Hotta K."/>
            <person name="Huang W."/>
            <person name="Kawashima T."/>
            <person name="Lemaire P."/>
            <person name="Martinez D."/>
            <person name="Meinertzhagen I.A."/>
            <person name="Necula S."/>
            <person name="Nonaka M."/>
            <person name="Putnam N."/>
            <person name="Rash S."/>
            <person name="Saiga H."/>
            <person name="Satake M."/>
            <person name="Terry A."/>
            <person name="Yamada L."/>
            <person name="Wang H.G."/>
            <person name="Awazu S."/>
            <person name="Azumi K."/>
            <person name="Boore J."/>
            <person name="Branno M."/>
            <person name="Chin-Bow S."/>
            <person name="DeSantis R."/>
            <person name="Doyle S."/>
            <person name="Francino P."/>
            <person name="Keys D.N."/>
            <person name="Haga S."/>
            <person name="Hayashi H."/>
            <person name="Hino K."/>
            <person name="Imai K.S."/>
            <person name="Inaba K."/>
            <person name="Kano S."/>
            <person name="Kobayashi K."/>
            <person name="Kobayashi M."/>
            <person name="Lee B.I."/>
            <person name="Makabe K.W."/>
            <person name="Manohar C."/>
            <person name="Matassi G."/>
            <person name="Medina M."/>
            <person name="Mochizuki Y."/>
            <person name="Mount S."/>
            <person name="Morishita T."/>
            <person name="Miura S."/>
            <person name="Nakayama A."/>
            <person name="Nishizaka S."/>
            <person name="Nomoto H."/>
            <person name="Ohta F."/>
            <person name="Oishi K."/>
            <person name="Rigoutsos I."/>
            <person name="Sano M."/>
            <person name="Sasaki A."/>
            <person name="Sasakura Y."/>
            <person name="Shoguchi E."/>
            <person name="Shin-i T."/>
            <person name="Spagnuolo A."/>
            <person name="Stainier D."/>
            <person name="Suzuki M.M."/>
            <person name="Tassy O."/>
            <person name="Takatori N."/>
            <person name="Tokuoka M."/>
            <person name="Yagi K."/>
            <person name="Yoshizaki F."/>
            <person name="Wada S."/>
            <person name="Zhang C."/>
            <person name="Hyatt P.D."/>
            <person name="Larimer F."/>
            <person name="Detter C."/>
            <person name="Doggett N."/>
            <person name="Glavina T."/>
            <person name="Hawkins T."/>
            <person name="Richardson P."/>
            <person name="Lucas S."/>
            <person name="Kohara Y."/>
            <person name="Levine M."/>
            <person name="Satoh N."/>
            <person name="Rokhsar D.S."/>
        </authorList>
    </citation>
    <scope>NUCLEOTIDE SEQUENCE [LARGE SCALE GENOMIC DNA]</scope>
</reference>
<sequence length="120" mass="14085">MPTSHIHVLFYKPYKKGNLVEVHISKQQEQIFYDVIQGAYMHYEGDLVKDNCKALFDHPIWKCNNNSLVFDWFNDNDPNTNYDKQVKVSAAIAKRLSALGWTFLGCKANENGQHWHWELK</sequence>
<dbReference type="EMBL" id="EAAA01000757">
    <property type="status" value="NOT_ANNOTATED_CDS"/>
    <property type="molecule type" value="Genomic_DNA"/>
</dbReference>
<reference evidence="1" key="2">
    <citation type="journal article" date="2008" name="Genome Biol.">
        <title>Improved genome assembly and evidence-based global gene model set for the chordate Ciona intestinalis: new insight into intron and operon populations.</title>
        <authorList>
            <person name="Satou Y."/>
            <person name="Mineta K."/>
            <person name="Ogasawara M."/>
            <person name="Sasakura Y."/>
            <person name="Shoguchi E."/>
            <person name="Ueno K."/>
            <person name="Yamada L."/>
            <person name="Matsumoto J."/>
            <person name="Wasserscheid J."/>
            <person name="Dewar K."/>
            <person name="Wiley G.B."/>
            <person name="Macmil S.L."/>
            <person name="Roe B.A."/>
            <person name="Zeller R.W."/>
            <person name="Hastings K.E."/>
            <person name="Lemaire P."/>
            <person name="Lindquist E."/>
            <person name="Endo T."/>
            <person name="Hotta K."/>
            <person name="Inaba K."/>
        </authorList>
    </citation>
    <scope>NUCLEOTIDE SEQUENCE [LARGE SCALE GENOMIC DNA]</scope>
    <source>
        <strain evidence="1">wild type</strain>
    </source>
</reference>
<evidence type="ECO:0000313" key="1">
    <source>
        <dbReference type="Ensembl" id="ENSCINP00000032513.1"/>
    </source>
</evidence>
<dbReference type="Proteomes" id="UP000008144">
    <property type="component" value="Chromosome 11"/>
</dbReference>
<dbReference type="InParanoid" id="H2XS79"/>
<evidence type="ECO:0000313" key="2">
    <source>
        <dbReference type="Proteomes" id="UP000008144"/>
    </source>
</evidence>
<keyword evidence="2" id="KW-1185">Reference proteome</keyword>
<dbReference type="GeneTree" id="ENSGT00660000097420"/>
<reference evidence="1" key="3">
    <citation type="submission" date="2025-08" db="UniProtKB">
        <authorList>
            <consortium name="Ensembl"/>
        </authorList>
    </citation>
    <scope>IDENTIFICATION</scope>
</reference>
<dbReference type="AlphaFoldDB" id="H2XS79"/>
<proteinExistence type="predicted"/>
<dbReference type="Ensembl" id="ENSCINT00000036173.1">
    <property type="protein sequence ID" value="ENSCINP00000032513.1"/>
    <property type="gene ID" value="ENSCING00000018789.1"/>
</dbReference>
<protein>
    <submittedName>
        <fullName evidence="1">Uncharacterized protein</fullName>
    </submittedName>
</protein>
<accession>A0A1W2WML7</accession>
<dbReference type="OMA" id="CKANENG"/>
<dbReference type="HOGENOM" id="CLU_2048877_0_0_1"/>
<reference evidence="1" key="4">
    <citation type="submission" date="2025-09" db="UniProtKB">
        <authorList>
            <consortium name="Ensembl"/>
        </authorList>
    </citation>
    <scope>IDENTIFICATION</scope>
</reference>
<name>H2XS79_CIOIN</name>
<accession>H2XS79</accession>
<organism evidence="1 2">
    <name type="scientific">Ciona intestinalis</name>
    <name type="common">Transparent sea squirt</name>
    <name type="synonym">Ascidia intestinalis</name>
    <dbReference type="NCBI Taxonomy" id="7719"/>
    <lineage>
        <taxon>Eukaryota</taxon>
        <taxon>Metazoa</taxon>
        <taxon>Chordata</taxon>
        <taxon>Tunicata</taxon>
        <taxon>Ascidiacea</taxon>
        <taxon>Phlebobranchia</taxon>
        <taxon>Cionidae</taxon>
        <taxon>Ciona</taxon>
    </lineage>
</organism>